<name>A0A2T7NIR0_POMCA</name>
<feature type="compositionally biased region" description="Basic and acidic residues" evidence="2">
    <location>
        <begin position="79"/>
        <end position="89"/>
    </location>
</feature>
<dbReference type="PANTHER" id="PTHR11373:SF4">
    <property type="entry name" value="DEOXYNUCLEOSIDE TRIPHOSPHATE TRIPHOSPHOHYDROLASE SAMHD1"/>
    <property type="match status" value="1"/>
</dbReference>
<dbReference type="InterPro" id="IPR003607">
    <property type="entry name" value="HD/PDEase_dom"/>
</dbReference>
<dbReference type="SMART" id="SM00471">
    <property type="entry name" value="HDc"/>
    <property type="match status" value="1"/>
</dbReference>
<feature type="compositionally biased region" description="Basic and acidic residues" evidence="2">
    <location>
        <begin position="19"/>
        <end position="32"/>
    </location>
</feature>
<dbReference type="PANTHER" id="PTHR11373">
    <property type="entry name" value="DEOXYNUCLEOSIDE TRIPHOSPHATE TRIPHOSPHOHYDROLASE"/>
    <property type="match status" value="1"/>
</dbReference>
<dbReference type="SUPFAM" id="SSF109604">
    <property type="entry name" value="HD-domain/PDEase-like"/>
    <property type="match status" value="2"/>
</dbReference>
<sequence length="1021" mass="118494">MSYVVVCASPTSRVSSDTEEYKNKTDKLKTDEEPWQQRTPDYGTEKMKDDEVASTLKGWDVKDKEPHEFPPVDVERKLNISTQDGKRETNVNPSTKRQNTKVVNDPVHGHIKLVPLCVAIMDTPQFHRLRVYHLAELLITSLRERQPELNITDEDVLCVQIAGLCNDLGHGPFSQTFDTIFIPSADRNKRWRHEQASAAMFEYMYEDPANNLASKFEECGLDETDRIFIKEQIAGPLVEDNSDWPYYGRPQEKAFLNFPENCPADCSQPEKWYRCRQMGLYQKGLFHLGMESNFDHLRLINFARVIRVDDSKETQICLRDKEAFGIYQMYFIHYSVHKTAYKHRVTSAISLMIADALKEANSVIKMPKRDGTMVMMSECIKEKNMDAYLNLTDEVIRQILLNPDPRLEIARQLVRDVWRRKLYMFEQEDEIRDGILNVLKQKKNSVLRKEHVIIENPMENIYFYSKANPTVGKRQSAEQVIHQVNRSLEHANSFLLNQRKDSVVDMATQSTSGDNNNKQRKNKVVNDPVHGHIELHPLCIAIIDTPQFQRLRYLKQLGTCDFVYPAAVHTRFEHSIGVYHLAGMLIKSLQERQEELNITEKDVLCVQIAGLCHDLGHGPFSHMFDSVFIPSVTNTREWKHEKGSVAMFKHMYNDHFNNLASKFEAFGLNETDRIFIEEQIGGVLGEENGTWPYKGRGQEQAFLYDIVANKRNGIDVDKWDYISRDCLHLGMKSNFDHLRFIHFARVIRVGKVTQISLRDKEAYGIYQMYQTRYFVHKMACQHRVTSSIGLMIAEAMKEANNVIRMPKAEGMVKMSDCIKDENMDAYMNLTDEIIRQILLNPDPRLEKARQLVRDVWRRKLYICVVESTPIQGRRFAQEQKDEILSDILRFLEPGFLQNQKERFVVELVDFSFGTKNHPIENMYFYSKLSPDVGKHISPDKITHWVPKNCEEQIVRVFLKPSESDAQGDKEKCEKLGTAFRAWFRETIPEEPSTQKVDCSSQTDFTDLDLTAADSSKMYHPD</sequence>
<dbReference type="InterPro" id="IPR006674">
    <property type="entry name" value="HD_domain"/>
</dbReference>
<dbReference type="GO" id="GO:0006203">
    <property type="term" value="P:dGTP catabolic process"/>
    <property type="evidence" value="ECO:0007669"/>
    <property type="project" value="TreeGrafter"/>
</dbReference>
<dbReference type="STRING" id="400727.A0A2T7NIR0"/>
<accession>A0A2T7NIR0</accession>
<evidence type="ECO:0000313" key="5">
    <source>
        <dbReference type="Proteomes" id="UP000245119"/>
    </source>
</evidence>
<feature type="compositionally biased region" description="Polar residues" evidence="2">
    <location>
        <begin position="90"/>
        <end position="101"/>
    </location>
</feature>
<comment type="similarity">
    <text evidence="1">Belongs to the SAMHD1 family.</text>
</comment>
<evidence type="ECO:0000256" key="1">
    <source>
        <dbReference type="ARBA" id="ARBA00005776"/>
    </source>
</evidence>
<keyword evidence="5" id="KW-1185">Reference proteome</keyword>
<comment type="caution">
    <text evidence="4">The sequence shown here is derived from an EMBL/GenBank/DDBJ whole genome shotgun (WGS) entry which is preliminary data.</text>
</comment>
<dbReference type="InterPro" id="IPR050135">
    <property type="entry name" value="dGTPase-like"/>
</dbReference>
<evidence type="ECO:0000256" key="2">
    <source>
        <dbReference type="SAM" id="MobiDB-lite"/>
    </source>
</evidence>
<feature type="domain" description="HD/PDEase" evidence="3">
    <location>
        <begin position="567"/>
        <end position="731"/>
    </location>
</feature>
<evidence type="ECO:0000313" key="4">
    <source>
        <dbReference type="EMBL" id="PVD21036.1"/>
    </source>
</evidence>
<dbReference type="AlphaFoldDB" id="A0A2T7NIR0"/>
<dbReference type="EMBL" id="PZQS01000012">
    <property type="protein sequence ID" value="PVD21036.1"/>
    <property type="molecule type" value="Genomic_DNA"/>
</dbReference>
<dbReference type="GO" id="GO:0008832">
    <property type="term" value="F:dGTPase activity"/>
    <property type="evidence" value="ECO:0007669"/>
    <property type="project" value="TreeGrafter"/>
</dbReference>
<gene>
    <name evidence="4" type="ORF">C0Q70_19202</name>
</gene>
<dbReference type="Gene3D" id="3.30.70.2760">
    <property type="match status" value="1"/>
</dbReference>
<reference evidence="4 5" key="1">
    <citation type="submission" date="2018-04" db="EMBL/GenBank/DDBJ databases">
        <title>The genome of golden apple snail Pomacea canaliculata provides insight into stress tolerance and invasive adaptation.</title>
        <authorList>
            <person name="Liu C."/>
            <person name="Liu B."/>
            <person name="Ren Y."/>
            <person name="Zhang Y."/>
            <person name="Wang H."/>
            <person name="Li S."/>
            <person name="Jiang F."/>
            <person name="Yin L."/>
            <person name="Zhang G."/>
            <person name="Qian W."/>
            <person name="Fan W."/>
        </authorList>
    </citation>
    <scope>NUCLEOTIDE SEQUENCE [LARGE SCALE GENOMIC DNA]</scope>
    <source>
        <strain evidence="4">SZHN2017</strain>
        <tissue evidence="4">Muscle</tissue>
    </source>
</reference>
<dbReference type="GO" id="GO:0005634">
    <property type="term" value="C:nucleus"/>
    <property type="evidence" value="ECO:0007669"/>
    <property type="project" value="TreeGrafter"/>
</dbReference>
<feature type="region of interest" description="Disordered" evidence="2">
    <location>
        <begin position="1"/>
        <end position="50"/>
    </location>
</feature>
<feature type="region of interest" description="Disordered" evidence="2">
    <location>
        <begin position="79"/>
        <end position="101"/>
    </location>
</feature>
<protein>
    <recommendedName>
        <fullName evidence="3">HD/PDEase domain-containing protein</fullName>
    </recommendedName>
</protein>
<proteinExistence type="inferred from homology"/>
<evidence type="ECO:0000259" key="3">
    <source>
        <dbReference type="SMART" id="SM00471"/>
    </source>
</evidence>
<dbReference type="Gene3D" id="1.10.3210.10">
    <property type="entry name" value="Hypothetical protein af1432"/>
    <property type="match status" value="2"/>
</dbReference>
<dbReference type="Pfam" id="PF01966">
    <property type="entry name" value="HD"/>
    <property type="match status" value="1"/>
</dbReference>
<dbReference type="Proteomes" id="UP000245119">
    <property type="component" value="Linkage Group LG12"/>
</dbReference>
<dbReference type="CDD" id="cd00077">
    <property type="entry name" value="HDc"/>
    <property type="match status" value="2"/>
</dbReference>
<organism evidence="4 5">
    <name type="scientific">Pomacea canaliculata</name>
    <name type="common">Golden apple snail</name>
    <dbReference type="NCBI Taxonomy" id="400727"/>
    <lineage>
        <taxon>Eukaryota</taxon>
        <taxon>Metazoa</taxon>
        <taxon>Spiralia</taxon>
        <taxon>Lophotrochozoa</taxon>
        <taxon>Mollusca</taxon>
        <taxon>Gastropoda</taxon>
        <taxon>Caenogastropoda</taxon>
        <taxon>Architaenioglossa</taxon>
        <taxon>Ampullarioidea</taxon>
        <taxon>Ampullariidae</taxon>
        <taxon>Pomacea</taxon>
    </lineage>
</organism>
<dbReference type="OrthoDB" id="9991235at2759"/>